<dbReference type="EnsemblMetazoa" id="OVOC7564.1">
    <property type="protein sequence ID" value="OVOC7564.1"/>
    <property type="gene ID" value="WBGene00244373"/>
</dbReference>
<evidence type="ECO:0000313" key="2">
    <source>
        <dbReference type="Proteomes" id="UP000024404"/>
    </source>
</evidence>
<keyword evidence="2" id="KW-1185">Reference proteome</keyword>
<sequence length="83" mass="9777">MSTFSIDIHWEEGWDSIKFKQNILLNRLTSLLGDEREATKENVGSKKHEILGKYGRRREMASFIRHNCSRSQYGTSCKYYENS</sequence>
<dbReference type="Proteomes" id="UP000024404">
    <property type="component" value="Unassembled WGS sequence"/>
</dbReference>
<organism evidence="1 2">
    <name type="scientific">Onchocerca volvulus</name>
    <dbReference type="NCBI Taxonomy" id="6282"/>
    <lineage>
        <taxon>Eukaryota</taxon>
        <taxon>Metazoa</taxon>
        <taxon>Ecdysozoa</taxon>
        <taxon>Nematoda</taxon>
        <taxon>Chromadorea</taxon>
        <taxon>Rhabditida</taxon>
        <taxon>Spirurina</taxon>
        <taxon>Spiruromorpha</taxon>
        <taxon>Filarioidea</taxon>
        <taxon>Onchocercidae</taxon>
        <taxon>Onchocerca</taxon>
    </lineage>
</organism>
<accession>A0A2K6WDJ7</accession>
<protein>
    <submittedName>
        <fullName evidence="1">Uncharacterized protein</fullName>
    </submittedName>
</protein>
<reference evidence="2" key="1">
    <citation type="submission" date="2013-10" db="EMBL/GenBank/DDBJ databases">
        <title>Genome sequencing of Onchocerca volvulus.</title>
        <authorList>
            <person name="Cotton J."/>
            <person name="Tsai J."/>
            <person name="Stanley E."/>
            <person name="Tracey A."/>
            <person name="Holroyd N."/>
            <person name="Lustigman S."/>
            <person name="Berriman M."/>
        </authorList>
    </citation>
    <scope>NUCLEOTIDE SEQUENCE</scope>
</reference>
<name>A0A2K6WDJ7_ONCVO</name>
<reference evidence="1" key="2">
    <citation type="submission" date="2018-02" db="UniProtKB">
        <authorList>
            <consortium name="EnsemblMetazoa"/>
        </authorList>
    </citation>
    <scope>IDENTIFICATION</scope>
</reference>
<dbReference type="EnsemblMetazoa" id="OVOC7564.2">
    <property type="protein sequence ID" value="OVOC7564.2"/>
    <property type="gene ID" value="WBGene00244373"/>
</dbReference>
<dbReference type="AlphaFoldDB" id="A0A2K6WDJ7"/>
<dbReference type="EMBL" id="CMVM020000218">
    <property type="status" value="NOT_ANNOTATED_CDS"/>
    <property type="molecule type" value="Genomic_DNA"/>
</dbReference>
<proteinExistence type="predicted"/>
<evidence type="ECO:0000313" key="1">
    <source>
        <dbReference type="EnsemblMetazoa" id="OVOC7564.2"/>
    </source>
</evidence>